<proteinExistence type="predicted"/>
<dbReference type="SUPFAM" id="SSF52047">
    <property type="entry name" value="RNI-like"/>
    <property type="match status" value="1"/>
</dbReference>
<reference evidence="1 2" key="1">
    <citation type="journal article" date="2014" name="BMC Genomics">
        <title>Genome sequencing of four Aureobasidium pullulans varieties: biotechnological potential, stress tolerance, and description of new species.</title>
        <authorList>
            <person name="Gostin Ar C."/>
            <person name="Ohm R.A."/>
            <person name="Kogej T."/>
            <person name="Sonjak S."/>
            <person name="Turk M."/>
            <person name="Zajc J."/>
            <person name="Zalar P."/>
            <person name="Grube M."/>
            <person name="Sun H."/>
            <person name="Han J."/>
            <person name="Sharma A."/>
            <person name="Chiniquy J."/>
            <person name="Ngan C.Y."/>
            <person name="Lipzen A."/>
            <person name="Barry K."/>
            <person name="Grigoriev I.V."/>
            <person name="Gunde-Cimerman N."/>
        </authorList>
    </citation>
    <scope>NUCLEOTIDE SEQUENCE [LARGE SCALE GENOMIC DNA]</scope>
    <source>
        <strain evidence="1 2">CBS 110374</strain>
    </source>
</reference>
<evidence type="ECO:0000313" key="2">
    <source>
        <dbReference type="Proteomes" id="UP000030672"/>
    </source>
</evidence>
<dbReference type="AlphaFoldDB" id="A0A074W1B3"/>
<protein>
    <recommendedName>
        <fullName evidence="3">F-box domain-containing protein</fullName>
    </recommendedName>
</protein>
<dbReference type="RefSeq" id="XP_040882367.1">
    <property type="nucleotide sequence ID" value="XM_041020483.1"/>
</dbReference>
<dbReference type="HOGENOM" id="CLU_973134_0_0_1"/>
<accession>A0A074W1B3</accession>
<evidence type="ECO:0008006" key="3">
    <source>
        <dbReference type="Google" id="ProtNLM"/>
    </source>
</evidence>
<dbReference type="InterPro" id="IPR032675">
    <property type="entry name" value="LRR_dom_sf"/>
</dbReference>
<dbReference type="Proteomes" id="UP000030672">
    <property type="component" value="Unassembled WGS sequence"/>
</dbReference>
<organism evidence="1 2">
    <name type="scientific">Aureobasidium melanogenum (strain CBS 110374)</name>
    <name type="common">Aureobasidium pullulans var. melanogenum</name>
    <dbReference type="NCBI Taxonomy" id="1043003"/>
    <lineage>
        <taxon>Eukaryota</taxon>
        <taxon>Fungi</taxon>
        <taxon>Dikarya</taxon>
        <taxon>Ascomycota</taxon>
        <taxon>Pezizomycotina</taxon>
        <taxon>Dothideomycetes</taxon>
        <taxon>Dothideomycetidae</taxon>
        <taxon>Dothideales</taxon>
        <taxon>Saccotheciaceae</taxon>
        <taxon>Aureobasidium</taxon>
    </lineage>
</organism>
<dbReference type="GeneID" id="63913856"/>
<dbReference type="EMBL" id="KL584827">
    <property type="protein sequence ID" value="KEQ65344.1"/>
    <property type="molecule type" value="Genomic_DNA"/>
</dbReference>
<keyword evidence="2" id="KW-1185">Reference proteome</keyword>
<evidence type="ECO:0000313" key="1">
    <source>
        <dbReference type="EMBL" id="KEQ65344.1"/>
    </source>
</evidence>
<dbReference type="Gene3D" id="3.80.10.10">
    <property type="entry name" value="Ribonuclease Inhibitor"/>
    <property type="match status" value="1"/>
</dbReference>
<sequence length="242" mass="28268">MPSFADIPTELEIQILKHLADDKKALNSMIRVNRACHMHAINLLWRHASAQDLAEIEPLPRRQYYADMFIKLEVTARQCYPKFNFLLFTTLTEAILDPPVFRQVTPVFRSIRLRPYLQPSLRKLHLENGVVLTEDALDMICLSCPLLEDLKLASRLAFADPNEYLTHWTLNFPKLSRLVLAWKHSYSSSALQQLGVKLPSLEHLEVRYHDLDVWQQGPSRAVFPRLKSFELHYQTYSRHHNL</sequence>
<gene>
    <name evidence="1" type="ORF">M437DRAFT_41963</name>
</gene>
<name>A0A074W1B3_AURM1</name>